<dbReference type="EMBL" id="LUTY01002620">
    <property type="protein sequence ID" value="OAD19900.1"/>
    <property type="molecule type" value="Genomic_DNA"/>
</dbReference>
<dbReference type="PATRIC" id="fig|1003181.4.peg.5850"/>
<name>A0A176RVW5_9GAMM</name>
<dbReference type="Gene3D" id="3.60.40.10">
    <property type="entry name" value="PPM-type phosphatase domain"/>
    <property type="match status" value="1"/>
</dbReference>
<dbReference type="SUPFAM" id="SSF81606">
    <property type="entry name" value="PP2C-like"/>
    <property type="match status" value="1"/>
</dbReference>
<dbReference type="InterPro" id="IPR001932">
    <property type="entry name" value="PPM-type_phosphatase-like_dom"/>
</dbReference>
<dbReference type="Pfam" id="PF13672">
    <property type="entry name" value="PP2C_2"/>
    <property type="match status" value="1"/>
</dbReference>
<gene>
    <name evidence="2" type="ORF">THIOM_004436</name>
</gene>
<evidence type="ECO:0000259" key="1">
    <source>
        <dbReference type="Pfam" id="PF13672"/>
    </source>
</evidence>
<feature type="domain" description="PPM-type phosphatase" evidence="1">
    <location>
        <begin position="17"/>
        <end position="253"/>
    </location>
</feature>
<protein>
    <recommendedName>
        <fullName evidence="1">PPM-type phosphatase domain-containing protein</fullName>
    </recommendedName>
</protein>
<evidence type="ECO:0000313" key="3">
    <source>
        <dbReference type="Proteomes" id="UP000076962"/>
    </source>
</evidence>
<organism evidence="2 3">
    <name type="scientific">Candidatus Thiomargarita nelsonii</name>
    <dbReference type="NCBI Taxonomy" id="1003181"/>
    <lineage>
        <taxon>Bacteria</taxon>
        <taxon>Pseudomonadati</taxon>
        <taxon>Pseudomonadota</taxon>
        <taxon>Gammaproteobacteria</taxon>
        <taxon>Thiotrichales</taxon>
        <taxon>Thiotrichaceae</taxon>
        <taxon>Thiomargarita</taxon>
    </lineage>
</organism>
<comment type="caution">
    <text evidence="2">The sequence shown here is derived from an EMBL/GenBank/DDBJ whole genome shotgun (WGS) entry which is preliminary data.</text>
</comment>
<dbReference type="Proteomes" id="UP000076962">
    <property type="component" value="Unassembled WGS sequence"/>
</dbReference>
<reference evidence="2 3" key="1">
    <citation type="submission" date="2016-05" db="EMBL/GenBank/DDBJ databases">
        <title>Single-cell genome of chain-forming Candidatus Thiomargarita nelsonii and comparison to other large sulfur-oxidizing bacteria.</title>
        <authorList>
            <person name="Winkel M."/>
            <person name="Salman V."/>
            <person name="Woyke T."/>
            <person name="Schulz-Vogt H."/>
            <person name="Richter M."/>
            <person name="Flood B."/>
            <person name="Bailey J."/>
            <person name="Amann R."/>
            <person name="Mussmann M."/>
        </authorList>
    </citation>
    <scope>NUCLEOTIDE SEQUENCE [LARGE SCALE GENOMIC DNA]</scope>
    <source>
        <strain evidence="2 3">THI036</strain>
    </source>
</reference>
<keyword evidence="3" id="KW-1185">Reference proteome</keyword>
<dbReference type="InterPro" id="IPR036457">
    <property type="entry name" value="PPM-type-like_dom_sf"/>
</dbReference>
<dbReference type="AlphaFoldDB" id="A0A176RVW5"/>
<sequence length="284" mass="31833">MSIQNTNLGWILASRRRGASHCQNDIPCQDAYAVDTKTVADKICLALAVADGHGDEQHDLSEHGAKIAVRVAIKELMAFFDNFYCQENSLSLLNNNFRQHFPRHIGRIWRDTVLQDAATRSLPIPNDDIYKLIRRYGTTLLVALILPERLLLGQIGDGDILRLYPNGGIDRPLIQDVELIGNYTYSLSSPQAYKLWQTATLGRMAGEALLLATDGLSNAFIDDTQFHTFARTLLTRISEFGIKSVDSALGYWLDDYSERSTGDDITLLIFNELCTNYPVTNYAN</sequence>
<proteinExistence type="predicted"/>
<accession>A0A176RVW5</accession>
<evidence type="ECO:0000313" key="2">
    <source>
        <dbReference type="EMBL" id="OAD19900.1"/>
    </source>
</evidence>